<keyword evidence="4" id="KW-0808">Transferase</keyword>
<comment type="caution">
    <text evidence="9">The sequence shown here is derived from an EMBL/GenBank/DDBJ whole genome shotgun (WGS) entry which is preliminary data.</text>
</comment>
<dbReference type="EMBL" id="JAOQKC010000006">
    <property type="protein sequence ID" value="MCU6696400.1"/>
    <property type="molecule type" value="Genomic_DNA"/>
</dbReference>
<dbReference type="Proteomes" id="UP001652461">
    <property type="component" value="Unassembled WGS sequence"/>
</dbReference>
<accession>A0ABT2RWH3</accession>
<evidence type="ECO:0000256" key="8">
    <source>
        <dbReference type="SAM" id="Phobius"/>
    </source>
</evidence>
<evidence type="ECO:0000256" key="4">
    <source>
        <dbReference type="ARBA" id="ARBA00022679"/>
    </source>
</evidence>
<sequence>MKLLKLADRTVSVLGLILFGVLTGFSLFLTSYFALTYEEIPHTKGDIFPLVLLICGLLTFLMYRFSGWMLKKEEGQERRIRILAGAVCLYALVFGIWWVGAAKCLPLGDQNSVCTAAAQFREGNYEMLTIDSYEKYLFIHPHQLGLTALIELTFALFGNGNYVAFEYLNCVGAAVTLYAGYRITRVLTNRKQAWIYYLLLAAACFPLLFYVVFVYGEIPSITFSALAILGFLEYRKQGVGQKRLLWLAFACVTCALACLVRNNCLILLLAFVLILVTTALGERNIRPLVAALLLVLTFGGARTALRSSYEARSGIELNRGAPMLLYVAMGMQQGEGAPGWSNGYILHNYWGVSDFDYAASEAMAKQDIRTSASEFVHHPKYALRFFVGKFASEWNDPTYECYAMTHIGGDDPRGAVADSIFNGTLHTVFEWFMNQYQSLIYGGVFLWLLYGFWRKKDLSVLVLITVIFGGFLFHMLWEAKGRYILPYFVMMLPMAAAGLSELSDRVNSWLRKHGKVPDRTKG</sequence>
<evidence type="ECO:0000256" key="6">
    <source>
        <dbReference type="ARBA" id="ARBA00022989"/>
    </source>
</evidence>
<evidence type="ECO:0000256" key="2">
    <source>
        <dbReference type="ARBA" id="ARBA00022475"/>
    </source>
</evidence>
<dbReference type="InterPro" id="IPR050297">
    <property type="entry name" value="LipidA_mod_glycosyltrf_83"/>
</dbReference>
<keyword evidence="10" id="KW-1185">Reference proteome</keyword>
<protein>
    <submittedName>
        <fullName evidence="9">Glycosyltransferase family 39 protein</fullName>
    </submittedName>
</protein>
<keyword evidence="6 8" id="KW-1133">Transmembrane helix</keyword>
<feature type="transmembrane region" description="Helical" evidence="8">
    <location>
        <begin position="12"/>
        <end position="35"/>
    </location>
</feature>
<feature type="transmembrane region" description="Helical" evidence="8">
    <location>
        <begin position="483"/>
        <end position="502"/>
    </location>
</feature>
<keyword evidence="5 8" id="KW-0812">Transmembrane</keyword>
<feature type="transmembrane region" description="Helical" evidence="8">
    <location>
        <begin position="458"/>
        <end position="477"/>
    </location>
</feature>
<evidence type="ECO:0000256" key="7">
    <source>
        <dbReference type="ARBA" id="ARBA00023136"/>
    </source>
</evidence>
<dbReference type="PANTHER" id="PTHR33908:SF11">
    <property type="entry name" value="MEMBRANE PROTEIN"/>
    <property type="match status" value="1"/>
</dbReference>
<reference evidence="9 10" key="1">
    <citation type="journal article" date="2021" name="ISME Commun">
        <title>Automated analysis of genomic sequences facilitates high-throughput and comprehensive description of bacteria.</title>
        <authorList>
            <person name="Hitch T.C.A."/>
        </authorList>
    </citation>
    <scope>NUCLEOTIDE SEQUENCE [LARGE SCALE GENOMIC DNA]</scope>
    <source>
        <strain evidence="9 10">Sanger_04</strain>
    </source>
</reference>
<name>A0ABT2RWH3_9FIRM</name>
<evidence type="ECO:0000256" key="5">
    <source>
        <dbReference type="ARBA" id="ARBA00022692"/>
    </source>
</evidence>
<evidence type="ECO:0000313" key="9">
    <source>
        <dbReference type="EMBL" id="MCU6696400.1"/>
    </source>
</evidence>
<proteinExistence type="predicted"/>
<evidence type="ECO:0000256" key="3">
    <source>
        <dbReference type="ARBA" id="ARBA00022676"/>
    </source>
</evidence>
<dbReference type="PANTHER" id="PTHR33908">
    <property type="entry name" value="MANNOSYLTRANSFERASE YKCB-RELATED"/>
    <property type="match status" value="1"/>
</dbReference>
<keyword evidence="2" id="KW-1003">Cell membrane</keyword>
<comment type="subcellular location">
    <subcellularLocation>
        <location evidence="1">Cell membrane</location>
        <topology evidence="1">Multi-pass membrane protein</topology>
    </subcellularLocation>
</comment>
<gene>
    <name evidence="9" type="ORF">OCV63_05745</name>
</gene>
<feature type="transmembrane region" description="Helical" evidence="8">
    <location>
        <begin position="288"/>
        <end position="305"/>
    </location>
</feature>
<organism evidence="9 10">
    <name type="scientific">Laedolimicola ammoniilytica</name>
    <dbReference type="NCBI Taxonomy" id="2981771"/>
    <lineage>
        <taxon>Bacteria</taxon>
        <taxon>Bacillati</taxon>
        <taxon>Bacillota</taxon>
        <taxon>Clostridia</taxon>
        <taxon>Lachnospirales</taxon>
        <taxon>Lachnospiraceae</taxon>
        <taxon>Laedolimicola</taxon>
    </lineage>
</organism>
<feature type="transmembrane region" description="Helical" evidence="8">
    <location>
        <begin position="47"/>
        <end position="70"/>
    </location>
</feature>
<keyword evidence="7 8" id="KW-0472">Membrane</keyword>
<feature type="transmembrane region" description="Helical" evidence="8">
    <location>
        <begin position="246"/>
        <end position="276"/>
    </location>
</feature>
<keyword evidence="3" id="KW-0328">Glycosyltransferase</keyword>
<feature type="transmembrane region" description="Helical" evidence="8">
    <location>
        <begin position="162"/>
        <end position="181"/>
    </location>
</feature>
<evidence type="ECO:0000313" key="10">
    <source>
        <dbReference type="Proteomes" id="UP001652461"/>
    </source>
</evidence>
<feature type="transmembrane region" description="Helical" evidence="8">
    <location>
        <begin position="193"/>
        <end position="212"/>
    </location>
</feature>
<dbReference type="RefSeq" id="WP_158362655.1">
    <property type="nucleotide sequence ID" value="NZ_JAOQKC010000006.1"/>
</dbReference>
<feature type="transmembrane region" description="Helical" evidence="8">
    <location>
        <begin position="82"/>
        <end position="100"/>
    </location>
</feature>
<evidence type="ECO:0000256" key="1">
    <source>
        <dbReference type="ARBA" id="ARBA00004651"/>
    </source>
</evidence>